<dbReference type="Proteomes" id="UP000757435">
    <property type="component" value="Unassembled WGS sequence"/>
</dbReference>
<reference evidence="1" key="2">
    <citation type="journal article" date="2022" name="Microbiol. Resour. Announc.">
        <title>Metagenome Sequencing to Explore Phylogenomics of Terrestrial Cyanobacteria.</title>
        <authorList>
            <person name="Ward R.D."/>
            <person name="Stajich J.E."/>
            <person name="Johansen J.R."/>
            <person name="Huntemann M."/>
            <person name="Clum A."/>
            <person name="Foster B."/>
            <person name="Foster B."/>
            <person name="Roux S."/>
            <person name="Palaniappan K."/>
            <person name="Varghese N."/>
            <person name="Mukherjee S."/>
            <person name="Reddy T.B.K."/>
            <person name="Daum C."/>
            <person name="Copeland A."/>
            <person name="Chen I.A."/>
            <person name="Ivanova N.N."/>
            <person name="Kyrpides N.C."/>
            <person name="Shapiro N."/>
            <person name="Eloe-Fadrosh E.A."/>
            <person name="Pietrasiak N."/>
        </authorList>
    </citation>
    <scope>NUCLEOTIDE SEQUENCE</scope>
    <source>
        <strain evidence="1">UHER 2000/2452</strain>
    </source>
</reference>
<protein>
    <submittedName>
        <fullName evidence="1">Uncharacterized protein</fullName>
    </submittedName>
</protein>
<gene>
    <name evidence="1" type="ORF">KME15_24445</name>
</gene>
<reference evidence="1" key="1">
    <citation type="submission" date="2021-05" db="EMBL/GenBank/DDBJ databases">
        <authorList>
            <person name="Pietrasiak N."/>
            <person name="Ward R."/>
            <person name="Stajich J.E."/>
            <person name="Kurbessoian T."/>
        </authorList>
    </citation>
    <scope>NUCLEOTIDE SEQUENCE</scope>
    <source>
        <strain evidence="1">UHER 2000/2452</strain>
    </source>
</reference>
<comment type="caution">
    <text evidence="1">The sequence shown here is derived from an EMBL/GenBank/DDBJ whole genome shotgun (WGS) entry which is preliminary data.</text>
</comment>
<organism evidence="1 2">
    <name type="scientific">Drouetiella hepatica Uher 2000/2452</name>
    <dbReference type="NCBI Taxonomy" id="904376"/>
    <lineage>
        <taxon>Bacteria</taxon>
        <taxon>Bacillati</taxon>
        <taxon>Cyanobacteriota</taxon>
        <taxon>Cyanophyceae</taxon>
        <taxon>Oculatellales</taxon>
        <taxon>Oculatellaceae</taxon>
        <taxon>Drouetiella</taxon>
    </lineage>
</organism>
<name>A0A951QHA6_9CYAN</name>
<dbReference type="EMBL" id="JAHHHD010000047">
    <property type="protein sequence ID" value="MBW4661830.1"/>
    <property type="molecule type" value="Genomic_DNA"/>
</dbReference>
<evidence type="ECO:0000313" key="2">
    <source>
        <dbReference type="Proteomes" id="UP000757435"/>
    </source>
</evidence>
<evidence type="ECO:0000313" key="1">
    <source>
        <dbReference type="EMBL" id="MBW4661830.1"/>
    </source>
</evidence>
<accession>A0A951QHA6</accession>
<proteinExistence type="predicted"/>
<dbReference type="AlphaFoldDB" id="A0A951QHA6"/>
<sequence length="75" mass="8745">MPRFLYGDRLRWISNGQATDWGIAIGRFYSFAPHCCRWAWCYLIWLDPDSPSSAWVTADTAWESDLELLETEDAL</sequence>